<dbReference type="Pfam" id="PF07686">
    <property type="entry name" value="V-set"/>
    <property type="match status" value="2"/>
</dbReference>
<dbReference type="OMA" id="NCISFEL"/>
<evidence type="ECO:0000256" key="3">
    <source>
        <dbReference type="ARBA" id="ARBA00023170"/>
    </source>
</evidence>
<evidence type="ECO:0000256" key="5">
    <source>
        <dbReference type="ARBA" id="ARBA00043266"/>
    </source>
</evidence>
<evidence type="ECO:0000259" key="7">
    <source>
        <dbReference type="PROSITE" id="PS50835"/>
    </source>
</evidence>
<evidence type="ECO:0000256" key="2">
    <source>
        <dbReference type="ARBA" id="ARBA00023130"/>
    </source>
</evidence>
<dbReference type="Gene3D" id="2.60.40.10">
    <property type="entry name" value="Immunoglobulins"/>
    <property type="match status" value="2"/>
</dbReference>
<keyword evidence="5" id="KW-1279">T cell receptor</keyword>
<dbReference type="InterPro" id="IPR036179">
    <property type="entry name" value="Ig-like_dom_sf"/>
</dbReference>
<feature type="domain" description="Ig-like" evidence="7">
    <location>
        <begin position="33"/>
        <end position="128"/>
    </location>
</feature>
<accession>A0A8J1JZ15</accession>
<keyword evidence="4" id="KW-0393">Immunoglobulin domain</keyword>
<feature type="chain" id="PRO_5035263463" evidence="6">
    <location>
        <begin position="20"/>
        <end position="224"/>
    </location>
</feature>
<dbReference type="SMART" id="SM00409">
    <property type="entry name" value="IG"/>
    <property type="match status" value="2"/>
</dbReference>
<dbReference type="GO" id="GO:0002250">
    <property type="term" value="P:adaptive immune response"/>
    <property type="evidence" value="ECO:0007669"/>
    <property type="project" value="UniProtKB-KW"/>
</dbReference>
<dbReference type="KEGG" id="xtr:116412205"/>
<dbReference type="InterPro" id="IPR003599">
    <property type="entry name" value="Ig_sub"/>
</dbReference>
<evidence type="ECO:0000256" key="6">
    <source>
        <dbReference type="SAM" id="SignalP"/>
    </source>
</evidence>
<dbReference type="AlphaFoldDB" id="A0A8J1JZ15"/>
<keyword evidence="3" id="KW-0675">Receptor</keyword>
<protein>
    <submittedName>
        <fullName evidence="9">Uncharacterized protein LOC116412205</fullName>
    </submittedName>
</protein>
<evidence type="ECO:0000313" key="8">
    <source>
        <dbReference type="Proteomes" id="UP000008143"/>
    </source>
</evidence>
<dbReference type="InterPro" id="IPR013106">
    <property type="entry name" value="Ig_V-set"/>
</dbReference>
<dbReference type="SUPFAM" id="SSF48726">
    <property type="entry name" value="Immunoglobulin"/>
    <property type="match status" value="2"/>
</dbReference>
<dbReference type="RefSeq" id="XP_031761756.1">
    <property type="nucleotide sequence ID" value="XM_031905896.1"/>
</dbReference>
<dbReference type="InterPro" id="IPR051287">
    <property type="entry name" value="TCR_variable_region"/>
</dbReference>
<evidence type="ECO:0000256" key="1">
    <source>
        <dbReference type="ARBA" id="ARBA00022729"/>
    </source>
</evidence>
<dbReference type="SMART" id="SM00406">
    <property type="entry name" value="IGv"/>
    <property type="match status" value="2"/>
</dbReference>
<proteinExistence type="predicted"/>
<dbReference type="InterPro" id="IPR007110">
    <property type="entry name" value="Ig-like_dom"/>
</dbReference>
<dbReference type="GeneID" id="116412205"/>
<keyword evidence="5" id="KW-0391">Immunity</keyword>
<organism evidence="8 9">
    <name type="scientific">Xenopus tropicalis</name>
    <name type="common">Western clawed frog</name>
    <name type="synonym">Silurana tropicalis</name>
    <dbReference type="NCBI Taxonomy" id="8364"/>
    <lineage>
        <taxon>Eukaryota</taxon>
        <taxon>Metazoa</taxon>
        <taxon>Chordata</taxon>
        <taxon>Craniata</taxon>
        <taxon>Vertebrata</taxon>
        <taxon>Euteleostomi</taxon>
        <taxon>Amphibia</taxon>
        <taxon>Batrachia</taxon>
        <taxon>Anura</taxon>
        <taxon>Pipoidea</taxon>
        <taxon>Pipidae</taxon>
        <taxon>Xenopodinae</taxon>
        <taxon>Xenopus</taxon>
        <taxon>Silurana</taxon>
    </lineage>
</organism>
<dbReference type="PANTHER" id="PTHR19367">
    <property type="entry name" value="T-CELL RECEPTOR ALPHA CHAIN V REGION"/>
    <property type="match status" value="1"/>
</dbReference>
<dbReference type="PANTHER" id="PTHR19367:SF18">
    <property type="entry name" value="T CELL RECEPTOR ALPHA VARIABLE 16"/>
    <property type="match status" value="1"/>
</dbReference>
<keyword evidence="2" id="KW-1064">Adaptive immunity</keyword>
<reference evidence="9" key="1">
    <citation type="submission" date="2025-08" db="UniProtKB">
        <authorList>
            <consortium name="RefSeq"/>
        </authorList>
    </citation>
    <scope>IDENTIFICATION</scope>
    <source>
        <strain evidence="9">Nigerian</strain>
        <tissue evidence="9">Liver and blood</tissue>
    </source>
</reference>
<keyword evidence="8" id="KW-1185">Reference proteome</keyword>
<dbReference type="PROSITE" id="PS50835">
    <property type="entry name" value="IG_LIKE"/>
    <property type="match status" value="1"/>
</dbReference>
<dbReference type="AGR" id="Xenbase:XB-GENE-29098251"/>
<sequence length="224" mass="25223">MNLWLSAVICTCITGLLVADKVEQDPIISTKTGENVILNCTYETAYSNPYLHWYIQRPGERPHFILHRHQFKEEDEPGGKYSAKLHKESKSIDLRISGVSESDSGLYYCALSPTVSLSAASSVQEALALPIVLLTDSLSKADKVLQNPFLSVQYGEKVTIDCTYETTDSNPYLHWYIQQPGERPHFILLRYQFSKEEDEPGGKYSAKLNKESKSIELRISGVSD</sequence>
<dbReference type="Xenbase" id="XB-GENE-29098251">
    <property type="gene designation" value="LOC116412205"/>
</dbReference>
<dbReference type="GO" id="GO:0042101">
    <property type="term" value="C:T cell receptor complex"/>
    <property type="evidence" value="ECO:0007669"/>
    <property type="project" value="UniProtKB-KW"/>
</dbReference>
<dbReference type="OrthoDB" id="8947657at2759"/>
<evidence type="ECO:0000256" key="4">
    <source>
        <dbReference type="ARBA" id="ARBA00023319"/>
    </source>
</evidence>
<name>A0A8J1JZ15_XENTR</name>
<keyword evidence="1 6" id="KW-0732">Signal</keyword>
<feature type="signal peptide" evidence="6">
    <location>
        <begin position="1"/>
        <end position="19"/>
    </location>
</feature>
<dbReference type="InterPro" id="IPR013783">
    <property type="entry name" value="Ig-like_fold"/>
</dbReference>
<dbReference type="Proteomes" id="UP000008143">
    <property type="component" value="Chromosome 1"/>
</dbReference>
<evidence type="ECO:0000313" key="10">
    <source>
        <dbReference type="Xenbase" id="XB-GENE-29098251"/>
    </source>
</evidence>
<evidence type="ECO:0000313" key="9">
    <source>
        <dbReference type="RefSeq" id="XP_031761756.1"/>
    </source>
</evidence>
<gene>
    <name evidence="9 10" type="primary">LOC116412205</name>
</gene>